<protein>
    <submittedName>
        <fullName evidence="6">ABC-2 type transport system ATP-binding protein</fullName>
    </submittedName>
</protein>
<dbReference type="GO" id="GO:0016887">
    <property type="term" value="F:ATP hydrolysis activity"/>
    <property type="evidence" value="ECO:0007669"/>
    <property type="project" value="InterPro"/>
</dbReference>
<evidence type="ECO:0000256" key="3">
    <source>
        <dbReference type="ARBA" id="ARBA00022741"/>
    </source>
</evidence>
<name>A0A1M6KIJ9_REIAG</name>
<evidence type="ECO:0000259" key="5">
    <source>
        <dbReference type="PROSITE" id="PS50893"/>
    </source>
</evidence>
<dbReference type="SUPFAM" id="SSF52540">
    <property type="entry name" value="P-loop containing nucleoside triphosphate hydrolases"/>
    <property type="match status" value="1"/>
</dbReference>
<feature type="domain" description="ABC transporter" evidence="5">
    <location>
        <begin position="4"/>
        <end position="227"/>
    </location>
</feature>
<comment type="similarity">
    <text evidence="1">Belongs to the ABC transporter superfamily.</text>
</comment>
<dbReference type="Pfam" id="PF00005">
    <property type="entry name" value="ABC_tran"/>
    <property type="match status" value="1"/>
</dbReference>
<organism evidence="6 7">
    <name type="scientific">Reichenbachiella agariperforans</name>
    <dbReference type="NCBI Taxonomy" id="156994"/>
    <lineage>
        <taxon>Bacteria</taxon>
        <taxon>Pseudomonadati</taxon>
        <taxon>Bacteroidota</taxon>
        <taxon>Cytophagia</taxon>
        <taxon>Cytophagales</taxon>
        <taxon>Reichenbachiellaceae</taxon>
        <taxon>Reichenbachiella</taxon>
    </lineage>
</organism>
<keyword evidence="2" id="KW-0813">Transport</keyword>
<sequence length="297" mass="32691">MSILQTKNLTKHFGSRTAVNQLSLEISSGQVFGLLGPNGSGKTTTLAMILGVLQPSAGEFSWFGQQPSATSRQKIGAILEQPSFYPYLTAVENLKAVAQIKNCSDDRINIVLETVGLLPRKHDKFQTYSLGMKQRLAIASALLADPEVLILDEPTNGLDPAGIVEIREIIQKIADSGKTIVLASHLLSEVQKVCSHFGILKEGKLLHQGSIQQIEGEKITIEVGADDMTQLEEVLRNIKGVLAINRDGSFYRLEVEHEVSTSYIMQHLQEHHITPTHILRKQGNLEQEFLKILASHA</sequence>
<keyword evidence="3" id="KW-0547">Nucleotide-binding</keyword>
<evidence type="ECO:0000256" key="2">
    <source>
        <dbReference type="ARBA" id="ARBA00022448"/>
    </source>
</evidence>
<dbReference type="InterPro" id="IPR003593">
    <property type="entry name" value="AAA+_ATPase"/>
</dbReference>
<evidence type="ECO:0000313" key="6">
    <source>
        <dbReference type="EMBL" id="SHJ58719.1"/>
    </source>
</evidence>
<dbReference type="PROSITE" id="PS00211">
    <property type="entry name" value="ABC_TRANSPORTER_1"/>
    <property type="match status" value="1"/>
</dbReference>
<dbReference type="PROSITE" id="PS50893">
    <property type="entry name" value="ABC_TRANSPORTER_2"/>
    <property type="match status" value="1"/>
</dbReference>
<keyword evidence="4 6" id="KW-0067">ATP-binding</keyword>
<dbReference type="PANTHER" id="PTHR43335">
    <property type="entry name" value="ABC TRANSPORTER, ATP-BINDING PROTEIN"/>
    <property type="match status" value="1"/>
</dbReference>
<evidence type="ECO:0000313" key="7">
    <source>
        <dbReference type="Proteomes" id="UP000184474"/>
    </source>
</evidence>
<keyword evidence="7" id="KW-1185">Reference proteome</keyword>
<dbReference type="Gene3D" id="3.40.50.300">
    <property type="entry name" value="P-loop containing nucleotide triphosphate hydrolases"/>
    <property type="match status" value="1"/>
</dbReference>
<gene>
    <name evidence="6" type="ORF">SAMN04488028_101589</name>
</gene>
<dbReference type="EMBL" id="FRAA01000001">
    <property type="protein sequence ID" value="SHJ58719.1"/>
    <property type="molecule type" value="Genomic_DNA"/>
</dbReference>
<proteinExistence type="inferred from homology"/>
<dbReference type="RefSeq" id="WP_073119252.1">
    <property type="nucleotide sequence ID" value="NZ_FRAA01000001.1"/>
</dbReference>
<dbReference type="InterPro" id="IPR017871">
    <property type="entry name" value="ABC_transporter-like_CS"/>
</dbReference>
<dbReference type="PANTHER" id="PTHR43335:SF2">
    <property type="entry name" value="ABC TRANSPORTER, ATP-BINDING PROTEIN"/>
    <property type="match status" value="1"/>
</dbReference>
<evidence type="ECO:0000256" key="4">
    <source>
        <dbReference type="ARBA" id="ARBA00022840"/>
    </source>
</evidence>
<reference evidence="7" key="1">
    <citation type="submission" date="2016-11" db="EMBL/GenBank/DDBJ databases">
        <authorList>
            <person name="Varghese N."/>
            <person name="Submissions S."/>
        </authorList>
    </citation>
    <scope>NUCLEOTIDE SEQUENCE [LARGE SCALE GENOMIC DNA]</scope>
    <source>
        <strain evidence="7">DSM 26134</strain>
    </source>
</reference>
<dbReference type="AlphaFoldDB" id="A0A1M6KIJ9"/>
<accession>A0A1M6KIJ9</accession>
<dbReference type="InterPro" id="IPR027417">
    <property type="entry name" value="P-loop_NTPase"/>
</dbReference>
<dbReference type="GO" id="GO:0005524">
    <property type="term" value="F:ATP binding"/>
    <property type="evidence" value="ECO:0007669"/>
    <property type="project" value="UniProtKB-KW"/>
</dbReference>
<dbReference type="STRING" id="156994.SAMN04488028_101589"/>
<dbReference type="Proteomes" id="UP000184474">
    <property type="component" value="Unassembled WGS sequence"/>
</dbReference>
<dbReference type="InterPro" id="IPR003439">
    <property type="entry name" value="ABC_transporter-like_ATP-bd"/>
</dbReference>
<evidence type="ECO:0000256" key="1">
    <source>
        <dbReference type="ARBA" id="ARBA00005417"/>
    </source>
</evidence>
<dbReference type="SMART" id="SM00382">
    <property type="entry name" value="AAA"/>
    <property type="match status" value="1"/>
</dbReference>